<accession>A0AAV8WIF0</accession>
<name>A0AAV8WIF0_9CUCU</name>
<keyword evidence="1" id="KW-0175">Coiled coil</keyword>
<comment type="caution">
    <text evidence="2">The sequence shown here is derived from an EMBL/GenBank/DDBJ whole genome shotgun (WGS) entry which is preliminary data.</text>
</comment>
<feature type="coiled-coil region" evidence="1">
    <location>
        <begin position="134"/>
        <end position="175"/>
    </location>
</feature>
<evidence type="ECO:0000256" key="1">
    <source>
        <dbReference type="SAM" id="Coils"/>
    </source>
</evidence>
<proteinExistence type="predicted"/>
<dbReference type="EMBL" id="JANEYF010005926">
    <property type="protein sequence ID" value="KAJ8926327.1"/>
    <property type="molecule type" value="Genomic_DNA"/>
</dbReference>
<reference evidence="2" key="1">
    <citation type="journal article" date="2023" name="Insect Mol. Biol.">
        <title>Genome sequencing provides insights into the evolution of gene families encoding plant cell wall-degrading enzymes in longhorned beetles.</title>
        <authorList>
            <person name="Shin N.R."/>
            <person name="Okamura Y."/>
            <person name="Kirsch R."/>
            <person name="Pauchet Y."/>
        </authorList>
    </citation>
    <scope>NUCLEOTIDE SEQUENCE</scope>
    <source>
        <strain evidence="2">RBIC_L_NR</strain>
    </source>
</reference>
<evidence type="ECO:0000313" key="3">
    <source>
        <dbReference type="Proteomes" id="UP001162156"/>
    </source>
</evidence>
<sequence>MKMSLDEDSILTVEEVEKALTEIENKYSPVKCSKRKDCLEGTLTVLSKEFDSLGLSAIDLTQPITKIFKQIVSSARSLVQIHRRTISQIKDVNIDNRYKDTKSLELYVSIIIIVIIIIIKDSHSSKDDVALKLLRKYKTNEEIYKSTIQTLQENNKDLMNEILDLKEECSTALCNSKKDCT</sequence>
<dbReference type="AlphaFoldDB" id="A0AAV8WIF0"/>
<keyword evidence="3" id="KW-1185">Reference proteome</keyword>
<gene>
    <name evidence="2" type="ORF">NQ314_021312</name>
</gene>
<protein>
    <submittedName>
        <fullName evidence="2">Uncharacterized protein</fullName>
    </submittedName>
</protein>
<evidence type="ECO:0000313" key="2">
    <source>
        <dbReference type="EMBL" id="KAJ8926327.1"/>
    </source>
</evidence>
<organism evidence="2 3">
    <name type="scientific">Rhamnusium bicolor</name>
    <dbReference type="NCBI Taxonomy" id="1586634"/>
    <lineage>
        <taxon>Eukaryota</taxon>
        <taxon>Metazoa</taxon>
        <taxon>Ecdysozoa</taxon>
        <taxon>Arthropoda</taxon>
        <taxon>Hexapoda</taxon>
        <taxon>Insecta</taxon>
        <taxon>Pterygota</taxon>
        <taxon>Neoptera</taxon>
        <taxon>Endopterygota</taxon>
        <taxon>Coleoptera</taxon>
        <taxon>Polyphaga</taxon>
        <taxon>Cucujiformia</taxon>
        <taxon>Chrysomeloidea</taxon>
        <taxon>Cerambycidae</taxon>
        <taxon>Lepturinae</taxon>
        <taxon>Rhagiini</taxon>
        <taxon>Rhamnusium</taxon>
    </lineage>
</organism>
<dbReference type="Proteomes" id="UP001162156">
    <property type="component" value="Unassembled WGS sequence"/>
</dbReference>